<reference evidence="1 2" key="1">
    <citation type="journal article" date="2023" name="Science">
        <title>Complex scaffold remodeling in plant triterpene biosynthesis.</title>
        <authorList>
            <person name="De La Pena R."/>
            <person name="Hodgson H."/>
            <person name="Liu J.C."/>
            <person name="Stephenson M.J."/>
            <person name="Martin A.C."/>
            <person name="Owen C."/>
            <person name="Harkess A."/>
            <person name="Leebens-Mack J."/>
            <person name="Jimenez L.E."/>
            <person name="Osbourn A."/>
            <person name="Sattely E.S."/>
        </authorList>
    </citation>
    <scope>NUCLEOTIDE SEQUENCE [LARGE SCALE GENOMIC DNA]</scope>
    <source>
        <strain evidence="2">cv. JPN11</strain>
        <tissue evidence="1">Leaf</tissue>
    </source>
</reference>
<protein>
    <submittedName>
        <fullName evidence="1">Transmembrane protein</fullName>
    </submittedName>
</protein>
<accession>A0ACC1XUC6</accession>
<evidence type="ECO:0000313" key="1">
    <source>
        <dbReference type="EMBL" id="KAJ4714718.1"/>
    </source>
</evidence>
<keyword evidence="2" id="KW-1185">Reference proteome</keyword>
<evidence type="ECO:0000313" key="2">
    <source>
        <dbReference type="Proteomes" id="UP001164539"/>
    </source>
</evidence>
<keyword evidence="1" id="KW-0472">Membrane</keyword>
<comment type="caution">
    <text evidence="1">The sequence shown here is derived from an EMBL/GenBank/DDBJ whole genome shotgun (WGS) entry which is preliminary data.</text>
</comment>
<keyword evidence="1" id="KW-0812">Transmembrane</keyword>
<gene>
    <name evidence="1" type="ORF">OWV82_013164</name>
</gene>
<name>A0ACC1XUC6_MELAZ</name>
<dbReference type="EMBL" id="CM051400">
    <property type="protein sequence ID" value="KAJ4714718.1"/>
    <property type="molecule type" value="Genomic_DNA"/>
</dbReference>
<dbReference type="Proteomes" id="UP001164539">
    <property type="component" value="Chromosome 7"/>
</dbReference>
<organism evidence="1 2">
    <name type="scientific">Melia azedarach</name>
    <name type="common">Chinaberry tree</name>
    <dbReference type="NCBI Taxonomy" id="155640"/>
    <lineage>
        <taxon>Eukaryota</taxon>
        <taxon>Viridiplantae</taxon>
        <taxon>Streptophyta</taxon>
        <taxon>Embryophyta</taxon>
        <taxon>Tracheophyta</taxon>
        <taxon>Spermatophyta</taxon>
        <taxon>Magnoliopsida</taxon>
        <taxon>eudicotyledons</taxon>
        <taxon>Gunneridae</taxon>
        <taxon>Pentapetalae</taxon>
        <taxon>rosids</taxon>
        <taxon>malvids</taxon>
        <taxon>Sapindales</taxon>
        <taxon>Meliaceae</taxon>
        <taxon>Melia</taxon>
    </lineage>
</organism>
<proteinExistence type="predicted"/>
<sequence length="509" mass="57827">MSKTDYGVAAPLMLLLVLTSLVSPNSVVFGSRVPAGDGDHERGGFKRPDPLRHFKYYKGGYDVRNKHYWASTAFTGVHGFVIAGIWVLSGLGLGIFVRLKNPRPGPFSNTQSEYLHLDRNYVVLFLLVVLFTILAIVATGFILVENQNSLKRTRKLKNTILKACENVSNSIVNVIDAMTAVEKLLLKYDEDMSLRLDATINKLGNEWQNIQNFVQKSGHSIEDAIQASNITHHVVVNINLIFVAAAIVLLLFHWHPGFITIILLCWILTTLCWVLTGFDFFLYTFAEDSCSAFDDFVQNPQNNSLSPLLTCISSSHSDEILSRIGHTLHSFIAQMNTKIQQIYLAFRLHKQEDDLFGSMRICDPFTAEPNYTYVPETCTQDDIQIGDLPNVLLKFTCFSENSARACRRHGKFIPQKYYNKARAYSHSVQGMLDIYPELQSLTKCTTVKNTFSDVVKNQCKSYKFSIRLLWSWMLSLSIFMVVLVFIWVAKAWQDDGRCFSRWSIVPNPR</sequence>